<proteinExistence type="predicted"/>
<accession>A0A444E433</accession>
<gene>
    <name evidence="1" type="ORF">B296_00054507</name>
</gene>
<organism evidence="1 2">
    <name type="scientific">Ensete ventricosum</name>
    <name type="common">Abyssinian banana</name>
    <name type="synonym">Musa ensete</name>
    <dbReference type="NCBI Taxonomy" id="4639"/>
    <lineage>
        <taxon>Eukaryota</taxon>
        <taxon>Viridiplantae</taxon>
        <taxon>Streptophyta</taxon>
        <taxon>Embryophyta</taxon>
        <taxon>Tracheophyta</taxon>
        <taxon>Spermatophyta</taxon>
        <taxon>Magnoliopsida</taxon>
        <taxon>Liliopsida</taxon>
        <taxon>Zingiberales</taxon>
        <taxon>Musaceae</taxon>
        <taxon>Ensete</taxon>
    </lineage>
</organism>
<dbReference type="AlphaFoldDB" id="A0A444E433"/>
<protein>
    <submittedName>
        <fullName evidence="1">Uncharacterized protein</fullName>
    </submittedName>
</protein>
<sequence>MERAARPDFHTPKSACHGTASSLVLQKVGLHGQRLAGAIEFYAIECLTCSLEMLELLSQVGRCSGSLKDQPHMELITSGSCSYSIRSAVEQIEGLQSCRSWAPTEITKKSVWEIQRLKPDEWACIHKTFDPFR</sequence>
<reference evidence="1 2" key="1">
    <citation type="journal article" date="2014" name="Agronomy (Basel)">
        <title>A Draft Genome Sequence for Ensete ventricosum, the Drought-Tolerant Tree Against Hunger.</title>
        <authorList>
            <person name="Harrison J."/>
            <person name="Moore K.A."/>
            <person name="Paszkiewicz K."/>
            <person name="Jones T."/>
            <person name="Grant M."/>
            <person name="Ambacheew D."/>
            <person name="Muzemil S."/>
            <person name="Studholme D.J."/>
        </authorList>
    </citation>
    <scope>NUCLEOTIDE SEQUENCE [LARGE SCALE GENOMIC DNA]</scope>
</reference>
<evidence type="ECO:0000313" key="2">
    <source>
        <dbReference type="Proteomes" id="UP000287651"/>
    </source>
</evidence>
<name>A0A444E433_ENSVE</name>
<dbReference type="Proteomes" id="UP000287651">
    <property type="component" value="Unassembled WGS sequence"/>
</dbReference>
<comment type="caution">
    <text evidence="1">The sequence shown here is derived from an EMBL/GenBank/DDBJ whole genome shotgun (WGS) entry which is preliminary data.</text>
</comment>
<evidence type="ECO:0000313" key="1">
    <source>
        <dbReference type="EMBL" id="RRT42592.1"/>
    </source>
</evidence>
<dbReference type="EMBL" id="AMZH03017730">
    <property type="protein sequence ID" value="RRT42592.1"/>
    <property type="molecule type" value="Genomic_DNA"/>
</dbReference>